<organism evidence="2">
    <name type="scientific">Timspurckia oligopyrenoides</name>
    <dbReference type="NCBI Taxonomy" id="708627"/>
    <lineage>
        <taxon>Eukaryota</taxon>
        <taxon>Rhodophyta</taxon>
        <taxon>Bangiophyceae</taxon>
        <taxon>Porphyridiales</taxon>
        <taxon>Porphyridiaceae</taxon>
        <taxon>Timspurckia</taxon>
    </lineage>
</organism>
<proteinExistence type="predicted"/>
<evidence type="ECO:0008006" key="3">
    <source>
        <dbReference type="Google" id="ProtNLM"/>
    </source>
</evidence>
<reference evidence="2" key="1">
    <citation type="submission" date="2021-01" db="EMBL/GenBank/DDBJ databases">
        <authorList>
            <person name="Corre E."/>
            <person name="Pelletier E."/>
            <person name="Niang G."/>
            <person name="Scheremetjew M."/>
            <person name="Finn R."/>
            <person name="Kale V."/>
            <person name="Holt S."/>
            <person name="Cochrane G."/>
            <person name="Meng A."/>
            <person name="Brown T."/>
            <person name="Cohen L."/>
        </authorList>
    </citation>
    <scope>NUCLEOTIDE SEQUENCE</scope>
    <source>
        <strain evidence="2">CCMP3278</strain>
    </source>
</reference>
<feature type="compositionally biased region" description="Basic and acidic residues" evidence="1">
    <location>
        <begin position="124"/>
        <end position="146"/>
    </location>
</feature>
<sequence length="146" mass="16332">MGGPSGIGKRGGSYGRGGRGRGRFGRGRGGFGKGGRSSSTRKPDPEMVQLNLDCEMMLYNAEREGKDIEEVKAEIDRMKNEKRKELQQAREKKKLEDMENDLKEYFKKGAESKDTAEDPVGDSAELKTAPDTEQKKVEEEQEEKQS</sequence>
<evidence type="ECO:0000313" key="2">
    <source>
        <dbReference type="EMBL" id="CAD8825600.1"/>
    </source>
</evidence>
<gene>
    <name evidence="2" type="ORF">TOLI1172_LOCUS10000</name>
</gene>
<dbReference type="AlphaFoldDB" id="A0A7S0ZLN4"/>
<feature type="region of interest" description="Disordered" evidence="1">
    <location>
        <begin position="77"/>
        <end position="146"/>
    </location>
</feature>
<accession>A0A7S0ZLN4</accession>
<feature type="compositionally biased region" description="Gly residues" evidence="1">
    <location>
        <begin position="1"/>
        <end position="17"/>
    </location>
</feature>
<feature type="compositionally biased region" description="Basic and acidic residues" evidence="1">
    <location>
        <begin position="77"/>
        <end position="116"/>
    </location>
</feature>
<feature type="region of interest" description="Disordered" evidence="1">
    <location>
        <begin position="1"/>
        <end position="48"/>
    </location>
</feature>
<dbReference type="EMBL" id="HBFP01013824">
    <property type="protein sequence ID" value="CAD8825600.1"/>
    <property type="molecule type" value="Transcribed_RNA"/>
</dbReference>
<evidence type="ECO:0000256" key="1">
    <source>
        <dbReference type="SAM" id="MobiDB-lite"/>
    </source>
</evidence>
<protein>
    <recommendedName>
        <fullName evidence="3">Chromatin target of PRMT1 protein C-terminal domain-containing protein</fullName>
    </recommendedName>
</protein>
<name>A0A7S0ZLN4_9RHOD</name>